<evidence type="ECO:0000256" key="4">
    <source>
        <dbReference type="ARBA" id="ARBA00022840"/>
    </source>
</evidence>
<dbReference type="GO" id="GO:0006952">
    <property type="term" value="P:defense response"/>
    <property type="evidence" value="ECO:0007669"/>
    <property type="project" value="UniProtKB-KW"/>
</dbReference>
<dbReference type="InterPro" id="IPR027417">
    <property type="entry name" value="P-loop_NTPase"/>
</dbReference>
<comment type="similarity">
    <text evidence="1">Belongs to the disease resistance NB-LRR family.</text>
</comment>
<keyword evidence="9" id="KW-1185">Reference proteome</keyword>
<organism evidence="9 10">
    <name type="scientific">Arachis duranensis</name>
    <name type="common">Wild peanut</name>
    <dbReference type="NCBI Taxonomy" id="130453"/>
    <lineage>
        <taxon>Eukaryota</taxon>
        <taxon>Viridiplantae</taxon>
        <taxon>Streptophyta</taxon>
        <taxon>Embryophyta</taxon>
        <taxon>Tracheophyta</taxon>
        <taxon>Spermatophyta</taxon>
        <taxon>Magnoliopsida</taxon>
        <taxon>eudicotyledons</taxon>
        <taxon>Gunneridae</taxon>
        <taxon>Pentapetalae</taxon>
        <taxon>rosids</taxon>
        <taxon>fabids</taxon>
        <taxon>Fabales</taxon>
        <taxon>Fabaceae</taxon>
        <taxon>Papilionoideae</taxon>
        <taxon>50 kb inversion clade</taxon>
        <taxon>dalbergioids sensu lato</taxon>
        <taxon>Dalbergieae</taxon>
        <taxon>Pterocarpus clade</taxon>
        <taxon>Arachis</taxon>
    </lineage>
</organism>
<feature type="compositionally biased region" description="Basic and acidic residues" evidence="6">
    <location>
        <begin position="1565"/>
        <end position="1581"/>
    </location>
</feature>
<feature type="domain" description="Disease resistance protein At4g27190-like leucine-rich repeats" evidence="8">
    <location>
        <begin position="1703"/>
        <end position="1851"/>
    </location>
</feature>
<feature type="region of interest" description="Disordered" evidence="6">
    <location>
        <begin position="1549"/>
        <end position="1581"/>
    </location>
</feature>
<dbReference type="PANTHER" id="PTHR33463:SF196">
    <property type="entry name" value="NB-ARC DOMAIN DISEASE RESISTANCE PROTEIN"/>
    <property type="match status" value="1"/>
</dbReference>
<reference evidence="9" key="1">
    <citation type="journal article" date="2016" name="Nat. Genet.">
        <title>The genome sequences of Arachis duranensis and Arachis ipaensis, the diploid ancestors of cultivated peanut.</title>
        <authorList>
            <person name="Bertioli D.J."/>
            <person name="Cannon S.B."/>
            <person name="Froenicke L."/>
            <person name="Huang G."/>
            <person name="Farmer A.D."/>
            <person name="Cannon E.K."/>
            <person name="Liu X."/>
            <person name="Gao D."/>
            <person name="Clevenger J."/>
            <person name="Dash S."/>
            <person name="Ren L."/>
            <person name="Moretzsohn M.C."/>
            <person name="Shirasawa K."/>
            <person name="Huang W."/>
            <person name="Vidigal B."/>
            <person name="Abernathy B."/>
            <person name="Chu Y."/>
            <person name="Niederhuth C.E."/>
            <person name="Umale P."/>
            <person name="Araujo A.C."/>
            <person name="Kozik A."/>
            <person name="Kim K.D."/>
            <person name="Burow M.D."/>
            <person name="Varshney R.K."/>
            <person name="Wang X."/>
            <person name="Zhang X."/>
            <person name="Barkley N."/>
            <person name="Guimaraes P.M."/>
            <person name="Isobe S."/>
            <person name="Guo B."/>
            <person name="Liao B."/>
            <person name="Stalker H.T."/>
            <person name="Schmitz R.J."/>
            <person name="Scheffler B.E."/>
            <person name="Leal-Bertioli S.C."/>
            <person name="Xun X."/>
            <person name="Jackson S.A."/>
            <person name="Michelmore R."/>
            <person name="Ozias-Akins P."/>
        </authorList>
    </citation>
    <scope>NUCLEOTIDE SEQUENCE [LARGE SCALE GENOMIC DNA]</scope>
    <source>
        <strain evidence="9">cv. V14167</strain>
    </source>
</reference>
<keyword evidence="2" id="KW-0547">Nucleotide-binding</keyword>
<evidence type="ECO:0000256" key="5">
    <source>
        <dbReference type="SAM" id="Coils"/>
    </source>
</evidence>
<evidence type="ECO:0000256" key="6">
    <source>
        <dbReference type="SAM" id="MobiDB-lite"/>
    </source>
</evidence>
<evidence type="ECO:0000259" key="8">
    <source>
        <dbReference type="Pfam" id="PF23247"/>
    </source>
</evidence>
<dbReference type="GO" id="GO:0043531">
    <property type="term" value="F:ADP binding"/>
    <property type="evidence" value="ECO:0007669"/>
    <property type="project" value="InterPro"/>
</dbReference>
<dbReference type="Proteomes" id="UP000515211">
    <property type="component" value="Chromosome 2"/>
</dbReference>
<dbReference type="SUPFAM" id="SSF52058">
    <property type="entry name" value="L domain-like"/>
    <property type="match status" value="4"/>
</dbReference>
<feature type="coiled-coil region" evidence="5">
    <location>
        <begin position="36"/>
        <end position="98"/>
    </location>
</feature>
<dbReference type="Gene3D" id="3.80.10.10">
    <property type="entry name" value="Ribonuclease Inhibitor"/>
    <property type="match status" value="9"/>
</dbReference>
<dbReference type="Gene3D" id="3.40.50.300">
    <property type="entry name" value="P-loop containing nucleotide triphosphate hydrolases"/>
    <property type="match status" value="1"/>
</dbReference>
<evidence type="ECO:0000313" key="9">
    <source>
        <dbReference type="Proteomes" id="UP000515211"/>
    </source>
</evidence>
<evidence type="ECO:0000313" key="10">
    <source>
        <dbReference type="RefSeq" id="XP_052113040.1"/>
    </source>
</evidence>
<gene>
    <name evidence="10" type="primary">LOC107473399</name>
</gene>
<dbReference type="InterPro" id="IPR002182">
    <property type="entry name" value="NB-ARC"/>
</dbReference>
<keyword evidence="3" id="KW-0611">Plant defense</keyword>
<dbReference type="KEGG" id="adu:107473399"/>
<dbReference type="InterPro" id="IPR032675">
    <property type="entry name" value="LRR_dom_sf"/>
</dbReference>
<accession>A0A9C6TAN1</accession>
<evidence type="ECO:0000256" key="2">
    <source>
        <dbReference type="ARBA" id="ARBA00022741"/>
    </source>
</evidence>
<dbReference type="InterPro" id="IPR050905">
    <property type="entry name" value="Plant_NBS-LRR"/>
</dbReference>
<proteinExistence type="inferred from homology"/>
<dbReference type="PANTHER" id="PTHR33463">
    <property type="entry name" value="NB-ARC DOMAIN-CONTAINING PROTEIN-RELATED"/>
    <property type="match status" value="1"/>
</dbReference>
<feature type="domain" description="Disease resistance protein At4g27190-like leucine-rich repeats" evidence="8">
    <location>
        <begin position="2638"/>
        <end position="2734"/>
    </location>
</feature>
<dbReference type="Gene3D" id="1.10.8.430">
    <property type="entry name" value="Helical domain of apoptotic protease-activating factors"/>
    <property type="match status" value="1"/>
</dbReference>
<dbReference type="GeneID" id="107473399"/>
<feature type="domain" description="Disease resistance protein At4g27190-like leucine-rich repeats" evidence="8">
    <location>
        <begin position="2359"/>
        <end position="2473"/>
    </location>
</feature>
<evidence type="ECO:0000259" key="7">
    <source>
        <dbReference type="Pfam" id="PF00931"/>
    </source>
</evidence>
<feature type="domain" description="Disease resistance protein At4g27190-like leucine-rich repeats" evidence="8">
    <location>
        <begin position="2534"/>
        <end position="2634"/>
    </location>
</feature>
<evidence type="ECO:0000256" key="3">
    <source>
        <dbReference type="ARBA" id="ARBA00022821"/>
    </source>
</evidence>
<keyword evidence="4" id="KW-0067">ATP-binding</keyword>
<feature type="domain" description="Disease resistance protein At4g27190-like leucine-rich repeats" evidence="8">
    <location>
        <begin position="2056"/>
        <end position="2155"/>
    </location>
</feature>
<feature type="domain" description="Disease resistance protein At4g27190-like leucine-rich repeats" evidence="8">
    <location>
        <begin position="1120"/>
        <end position="1258"/>
    </location>
</feature>
<dbReference type="PRINTS" id="PR00364">
    <property type="entry name" value="DISEASERSIST"/>
</dbReference>
<dbReference type="SUPFAM" id="SSF52540">
    <property type="entry name" value="P-loop containing nucleoside triphosphate hydrolases"/>
    <property type="match status" value="1"/>
</dbReference>
<dbReference type="InterPro" id="IPR042197">
    <property type="entry name" value="Apaf_helical"/>
</dbReference>
<feature type="domain" description="Disease resistance protein At4g27190-like leucine-rich repeats" evidence="8">
    <location>
        <begin position="1051"/>
        <end position="1094"/>
    </location>
</feature>
<feature type="domain" description="Disease resistance protein At4g27190-like leucine-rich repeats" evidence="8">
    <location>
        <begin position="811"/>
        <end position="941"/>
    </location>
</feature>
<reference evidence="10" key="2">
    <citation type="submission" date="2025-08" db="UniProtKB">
        <authorList>
            <consortium name="RefSeq"/>
        </authorList>
    </citation>
    <scope>IDENTIFICATION</scope>
    <source>
        <tissue evidence="10">Whole plant</tissue>
    </source>
</reference>
<feature type="domain" description="Disease resistance protein At4g27190-like leucine-rich repeats" evidence="8">
    <location>
        <begin position="2778"/>
        <end position="2869"/>
    </location>
</feature>
<feature type="region of interest" description="Disordered" evidence="6">
    <location>
        <begin position="289"/>
        <end position="339"/>
    </location>
</feature>
<feature type="domain" description="Disease resistance protein At4g27190-like leucine-rich repeats" evidence="8">
    <location>
        <begin position="1496"/>
        <end position="1536"/>
    </location>
</feature>
<protein>
    <submittedName>
        <fullName evidence="10">Uncharacterized protein LOC107473399 isoform X1</fullName>
    </submittedName>
</protein>
<dbReference type="SUPFAM" id="SSF52047">
    <property type="entry name" value="RNI-like"/>
    <property type="match status" value="1"/>
</dbReference>
<feature type="domain" description="Disease resistance protein At4g27190-like leucine-rich repeats" evidence="8">
    <location>
        <begin position="2200"/>
        <end position="2347"/>
    </location>
</feature>
<dbReference type="RefSeq" id="XP_052113040.1">
    <property type="nucleotide sequence ID" value="XM_052257080.1"/>
</dbReference>
<dbReference type="Pfam" id="PF23247">
    <property type="entry name" value="LRR_RPS2"/>
    <property type="match status" value="12"/>
</dbReference>
<dbReference type="InterPro" id="IPR057135">
    <property type="entry name" value="At4g27190-like_LRR"/>
</dbReference>
<feature type="compositionally biased region" description="Basic and acidic residues" evidence="6">
    <location>
        <begin position="297"/>
        <end position="329"/>
    </location>
</feature>
<name>A0A9C6TAN1_ARADU</name>
<dbReference type="GO" id="GO:0005524">
    <property type="term" value="F:ATP binding"/>
    <property type="evidence" value="ECO:0007669"/>
    <property type="project" value="UniProtKB-KW"/>
</dbReference>
<evidence type="ECO:0000256" key="1">
    <source>
        <dbReference type="ARBA" id="ARBA00008894"/>
    </source>
</evidence>
<feature type="domain" description="NB-ARC" evidence="7">
    <location>
        <begin position="164"/>
        <end position="287"/>
    </location>
</feature>
<feature type="domain" description="Disease resistance protein At4g27190-like leucine-rich repeats" evidence="8">
    <location>
        <begin position="2942"/>
        <end position="3040"/>
    </location>
</feature>
<keyword evidence="5" id="KW-0175">Coiled coil</keyword>
<dbReference type="Pfam" id="PF00931">
    <property type="entry name" value="NB-ARC"/>
    <property type="match status" value="1"/>
</dbReference>
<sequence>MCNPIPDFIQERIFDFVTEKLVVAWKKYASNPVDYVVNNKKKLKELEKDINDLVEDRNRVCGKAEEDEVRFGREVYHVKAWLRQVQDIIDEYRELEEGRQEHFVASFLNPIQRYVWSKTAQEIKGTVGELQNEKCDIIISSWQDLSSIGVATSEFDYIPLRSRETTKKKIKESLEDPNARLIGVFGATGVGKTTLVKSATALLEKTNNKFDVVITVKVTKCPDIKRIQGQIADMLGVKFEGESEHARAITIQEKLKNEKDNILIILDDLCAKIDLNSLGIPSPTDDLGPLLLTKGESSADKQTDGADKERETSTQDNRQRAHTETDKQKAHTKTISNGYRKLKTEEGSRGYKILLISDLRQVLTEMDVKLELIIHVKLLNPKDGETLFKEMAGIGANNSEIETLAAEIANKCQGLPMSIITTARALKNQSHLVWKDTHRALEKLEEENQLAAPEYSTKLSYRLLENEELKLTFLLCARMDHDALVAHLVRYCIGLGFLQGVYSVWEARDRVQMLLVKLKESGLLSNSYSSDRFTMQNLVRNAALSISSEEMHVFMMTEEKLDEWPDEDLLKEYTVISLQRCNFIERFPVNMCCPRLRVFHIENNDPSLKIPDNFFKKMRELRVLILVGFNLLSLPSSIKYLKKLRMLCIEKCILGEGEQLSVLGELKNLRILSFSGSDVKGLPDELKHLSKLQIFDISNCYKLREFPHDVMKSLTRLEEFYVRNTRIQWKAINDSVLSVLGDLNQLTNLDLQIPSVVYLPKNLFFDKLYSYKILIGSLNRDLEADFKIPDKYDLSRCLALCQKDGGFDIHSQEAIKMLFERVEILLLQNLNGVQDVFYELNLKGFPYLKRLSIASNKSVRSLISQQRQHSDQKVFPKLESLYLYKLRKMEQIFSCQPLSEGSFGNLKMIKIKLCGCLKNVFLMSIARLLIALERIEISECNSLEEIVVRETNNHNETEPTLKFLQLRSLKLQSLSKFIGFYPISSEEDTRSLFHGKIEVPELERIELSMLQINHIWSDQILACHTVDQRTSPPFHQKLTTCFGKKHPTIKQTYSSFQNLMHLDVNGCWNLESLWSFSVARHLVNLQSLFVTDCKMTHIFPQDQGDGEAKTKKQDAIFPNLKTVKLSSMQRLCKIWNSDEAPETSFGKLNTLIIDKCDELVNVIPHNMARRLSSLSCLRVTNCASIKVIFEEADDDDKRQDAMHNIKLQDIHLETLSKLEHVFKWKKEVKWSDLKLQKIWVHHCGRLENIFSVSVVKNVEIKIENLESFVVSDCYQLREIVGKGKDAVINSSSPIQFEFPKLTTVKFFGLSKFKSFYSSGAYELSCPTLKDLSIERCDLLELFEETSSHAEIKNALFPENSKTGEVKVKEVINNKLKSMHIESRHLVGSSMDYDYRRDSLEELQLSGLTNSDIIYCFLHCNPNLKRLCLNACSFKELKPGGTRRPAIGVVPKLKSLTLTNMYYLKKICFEQDAVLQKIESLVINNCSYLHTIAPSSVSLAHLTILEVVDCEELKYVMSPSTAKSLGQLKTMKVINCKNLEEIVSEKTQKEEYSYSESLEEEETQEENSKSLEEEKTQEGQEEKENVGAEIPIIFKQLTTLELVSLKSLNSFCSSKNCAFKFPSLENFIVSACPKMENFSAKEVDCGPNLQKIYYVHDKKKKRWCWHEDNIGSTIRYIFDNKKFFEGMNELGMNQLDFFFGDLNQLDLNSDQDLLKLIWLSKEGSRKDWFSGLKTLTLYDWDASNTHAIPSNVLCCLKSLQELRVKWGRTIESIFEMDDTKSWESSFQLKKLSLTDLPSLKSVWQHDKGEILLGFQNLQQVTIEDCHKLTSVFPTVLARDLKKLEELHVSHCDELQEIVGKDQEEAVEGSQKFVFPRLTTLKLSKLPQLSDFTSGRLTLECLELKHLQLFLNQEQKYPEGGISKVEKLSLINPNHTLVKQFMNQGVFHHYLNELHLAYFPDYNDDGENSTSSFEIFADDKMLPNDKMFPKLEIIEIYWNNCKTMNIPKEAGERMLHLKELKLRSLSELNSISGLEYLLKLRLLEVYECHKLITVLELHSYSNLKELHIYSCYGLECLLTSSAVKMLIHLEELKVEWCNSLKEIVQQESGTEDIIEFKHLHRITLADLGSLECFYSGNATLQFPSLIRLDILDCSDMKFFSQTEIHVKPPLFQVFYSDDEADRLFLHDLNVAVACQFLRQQIYLDLGDHPELKDLWLDKVHIPAEAYSSGVRLERLRVKGCNEFFTTAIFPSHLLPFLSRLEKLEVQGCNSVEAIYEIKDTTANIVIPLKKLTLEKLPTLRHVWNKDTEGKLSLPKLEEVIVDECASIKSVFPESVGKGNIQSLEVKNCAELVEIVTGDDVAKQVSIFSTLCCLKLVNLPNLECPLLSQLLPSLHKLEELVVEKCSSLKTIFDVKDAPTNEEDTNMITVIPLKKLTLEKLPTLSHVWKGKLSLPKLEEVIVDECASLKSLFLESVNIQRLEVKNCEKLVEIVTRDELVKEEDADKQVNIFSKLSCLKLWNLPNLSYIYHGMKDSEFSLSNALLPWHMLPSLHKLEELVVGNCGSFETIFDVKDAPTNKEDTNMITVIPLEKLILEHLPTLSHIWNKDSKGNSLSFLCLEKVVVNGCKRLTSLFPASVPMFNIKNLDVRNCEELVEIVTKDETDNEETTNKEFIMFPEIMSLTLHNLPNLTYIYAGMQNLNWPELIEFDVSHCNLIKKFTDSAAKVVTPHLERLSIDKAGVMMLDKELLHLDPQNIAYLRLQGFNDSDAASAFDFFPKVPLPNIKRLGVADSACKEIFPSKKPEIIHSQLLAQELELRNLHKLESIGLDYTWVTFSNLTSLKLEGCASLKYLFTSSTAKCLVQLKELCISNCEALESLMVDYQPHDDDHDVIKFEKLEKLSLSQIPKLESFYKGNSTLNFPSLKEVEVTECNRLEYLFTFSTAKNLQHLFKMEISKCESLETVVLATQKGDKSQEDLTFSDLAYLTLSELPKLESLFTENSSTLNFPSLKDVEVTKCNRLEYMFTFSTAKSLHKLGNMQISKCESLKTVVLAEADEPRELTFSDLWNLSLSESPKLGSFFTGKSTLKFQAYLYIEITQCKIMKTFPHGDVEAPELEMVEIDGVSCSIDNLNAAVSQQFEKRSTQHL</sequence>